<accession>A0AAP0JX96</accession>
<name>A0AAP0JX96_9MAGN</name>
<reference evidence="2 3" key="1">
    <citation type="submission" date="2024-01" db="EMBL/GenBank/DDBJ databases">
        <title>Genome assemblies of Stephania.</title>
        <authorList>
            <person name="Yang L."/>
        </authorList>
    </citation>
    <scope>NUCLEOTIDE SEQUENCE [LARGE SCALE GENOMIC DNA]</scope>
    <source>
        <strain evidence="2">YNDBR</strain>
        <tissue evidence="2">Leaf</tissue>
    </source>
</reference>
<keyword evidence="1" id="KW-1133">Transmembrane helix</keyword>
<evidence type="ECO:0000313" key="2">
    <source>
        <dbReference type="EMBL" id="KAK9141898.1"/>
    </source>
</evidence>
<comment type="caution">
    <text evidence="2">The sequence shown here is derived from an EMBL/GenBank/DDBJ whole genome shotgun (WGS) entry which is preliminary data.</text>
</comment>
<evidence type="ECO:0000313" key="3">
    <source>
        <dbReference type="Proteomes" id="UP001420932"/>
    </source>
</evidence>
<proteinExistence type="predicted"/>
<keyword evidence="1" id="KW-0472">Membrane</keyword>
<dbReference type="EMBL" id="JBBNAF010000005">
    <property type="protein sequence ID" value="KAK9141898.1"/>
    <property type="molecule type" value="Genomic_DNA"/>
</dbReference>
<keyword evidence="3" id="KW-1185">Reference proteome</keyword>
<gene>
    <name evidence="2" type="ORF">Syun_011298</name>
</gene>
<dbReference type="Proteomes" id="UP001420932">
    <property type="component" value="Unassembled WGS sequence"/>
</dbReference>
<dbReference type="AlphaFoldDB" id="A0AAP0JX96"/>
<keyword evidence="1" id="KW-0812">Transmembrane</keyword>
<feature type="transmembrane region" description="Helical" evidence="1">
    <location>
        <begin position="12"/>
        <end position="30"/>
    </location>
</feature>
<organism evidence="2 3">
    <name type="scientific">Stephania yunnanensis</name>
    <dbReference type="NCBI Taxonomy" id="152371"/>
    <lineage>
        <taxon>Eukaryota</taxon>
        <taxon>Viridiplantae</taxon>
        <taxon>Streptophyta</taxon>
        <taxon>Embryophyta</taxon>
        <taxon>Tracheophyta</taxon>
        <taxon>Spermatophyta</taxon>
        <taxon>Magnoliopsida</taxon>
        <taxon>Ranunculales</taxon>
        <taxon>Menispermaceae</taxon>
        <taxon>Menispermoideae</taxon>
        <taxon>Cissampelideae</taxon>
        <taxon>Stephania</taxon>
    </lineage>
</organism>
<protein>
    <submittedName>
        <fullName evidence="2">Uncharacterized protein</fullName>
    </submittedName>
</protein>
<evidence type="ECO:0000256" key="1">
    <source>
        <dbReference type="SAM" id="Phobius"/>
    </source>
</evidence>
<sequence>MWILRSPPPFPLLKISSFDLIVSIFFLFFIERITLNSVDSRKIFTYSYPVGLVIAQ</sequence>